<organism evidence="1 2">
    <name type="scientific">Candidatus Fischerbacteria bacterium RBG_13_37_8</name>
    <dbReference type="NCBI Taxonomy" id="1817863"/>
    <lineage>
        <taxon>Bacteria</taxon>
        <taxon>Candidatus Fischeribacteriota</taxon>
    </lineage>
</organism>
<dbReference type="AlphaFoldDB" id="A0A1F5VTX6"/>
<reference evidence="1 2" key="1">
    <citation type="journal article" date="2016" name="Nat. Commun.">
        <title>Thousands of microbial genomes shed light on interconnected biogeochemical processes in an aquifer system.</title>
        <authorList>
            <person name="Anantharaman K."/>
            <person name="Brown C.T."/>
            <person name="Hug L.A."/>
            <person name="Sharon I."/>
            <person name="Castelle C.J."/>
            <person name="Probst A.J."/>
            <person name="Thomas B.C."/>
            <person name="Singh A."/>
            <person name="Wilkins M.J."/>
            <person name="Karaoz U."/>
            <person name="Brodie E.L."/>
            <person name="Williams K.H."/>
            <person name="Hubbard S.S."/>
            <person name="Banfield J.F."/>
        </authorList>
    </citation>
    <scope>NUCLEOTIDE SEQUENCE [LARGE SCALE GENOMIC DNA]</scope>
</reference>
<accession>A0A1F5VTX6</accession>
<proteinExistence type="predicted"/>
<evidence type="ECO:0000313" key="2">
    <source>
        <dbReference type="Proteomes" id="UP000178943"/>
    </source>
</evidence>
<dbReference type="Proteomes" id="UP000178943">
    <property type="component" value="Unassembled WGS sequence"/>
</dbReference>
<dbReference type="STRING" id="1817863.A2Y62_18800"/>
<name>A0A1F5VTX6_9BACT</name>
<dbReference type="EMBL" id="MFGW01000090">
    <property type="protein sequence ID" value="OGF66511.1"/>
    <property type="molecule type" value="Genomic_DNA"/>
</dbReference>
<protein>
    <submittedName>
        <fullName evidence="1">Uncharacterized protein</fullName>
    </submittedName>
</protein>
<sequence>MKNNFRYSIIILLIVLLMAQCHNDVSKISDLLELKNDFRREKDIQIIYTSKIDTMLNIINFYDKHLKDNKWIKIDDSGEFSNESTNNRSCRIITWISCDNKKKFNLIITEKDINLFRIEIWLVNIDYE</sequence>
<evidence type="ECO:0000313" key="1">
    <source>
        <dbReference type="EMBL" id="OGF66511.1"/>
    </source>
</evidence>
<gene>
    <name evidence="1" type="ORF">A2Y62_18800</name>
</gene>
<comment type="caution">
    <text evidence="1">The sequence shown here is derived from an EMBL/GenBank/DDBJ whole genome shotgun (WGS) entry which is preliminary data.</text>
</comment>